<name>A0A0M2UYS2_9BACT</name>
<keyword evidence="2" id="KW-1185">Reference proteome</keyword>
<sequence>MPVINAPLAPFLKEKYPHTPYQDFVVISVEQGDYEWVRRGQNVRNSIALNLRTETF</sequence>
<accession>A0A0M2UYS2</accession>
<dbReference type="Proteomes" id="UP000034954">
    <property type="component" value="Unassembled WGS sequence"/>
</dbReference>
<gene>
    <name evidence="1" type="ORF">BROFUL_00302</name>
</gene>
<comment type="caution">
    <text evidence="1">The sequence shown here is derived from an EMBL/GenBank/DDBJ whole genome shotgun (WGS) entry which is preliminary data.</text>
</comment>
<dbReference type="EMBL" id="LAQJ01000035">
    <property type="protein sequence ID" value="KKO20967.1"/>
    <property type="molecule type" value="Genomic_DNA"/>
</dbReference>
<protein>
    <submittedName>
        <fullName evidence="1">Uncharacterized protein</fullName>
    </submittedName>
</protein>
<reference evidence="1 2" key="1">
    <citation type="journal article" date="2013" name="BMC Microbiol.">
        <title>Identification of the type II cytochrome c maturation pathway in anammox bacteria by comparative genomics.</title>
        <authorList>
            <person name="Ferousi C."/>
            <person name="Speth D.R."/>
            <person name="Reimann J."/>
            <person name="Op den Camp H.J."/>
            <person name="Allen J.W."/>
            <person name="Keltjens J.T."/>
            <person name="Jetten M.S."/>
        </authorList>
    </citation>
    <scope>NUCLEOTIDE SEQUENCE [LARGE SCALE GENOMIC DNA]</scope>
    <source>
        <strain evidence="1">RU1</strain>
    </source>
</reference>
<organism evidence="1 2">
    <name type="scientific">Candidatus Brocadia fulgida</name>
    <dbReference type="NCBI Taxonomy" id="380242"/>
    <lineage>
        <taxon>Bacteria</taxon>
        <taxon>Pseudomonadati</taxon>
        <taxon>Planctomycetota</taxon>
        <taxon>Candidatus Brocadiia</taxon>
        <taxon>Candidatus Brocadiales</taxon>
        <taxon>Candidatus Brocadiaceae</taxon>
        <taxon>Candidatus Brocadia</taxon>
    </lineage>
</organism>
<evidence type="ECO:0000313" key="2">
    <source>
        <dbReference type="Proteomes" id="UP000034954"/>
    </source>
</evidence>
<proteinExistence type="predicted"/>
<dbReference type="AlphaFoldDB" id="A0A0M2UYS2"/>
<evidence type="ECO:0000313" key="1">
    <source>
        <dbReference type="EMBL" id="KKO20967.1"/>
    </source>
</evidence>